<gene>
    <name evidence="3" type="ORF">HNQ61_004293</name>
</gene>
<protein>
    <submittedName>
        <fullName evidence="3">Arsenate reductase-like glutaredoxin family protein</fullName>
    </submittedName>
</protein>
<comment type="similarity">
    <text evidence="1 2">Belongs to the ArsC family.</text>
</comment>
<dbReference type="AlphaFoldDB" id="A0A841H3Q3"/>
<dbReference type="InterPro" id="IPR036249">
    <property type="entry name" value="Thioredoxin-like_sf"/>
</dbReference>
<evidence type="ECO:0000256" key="1">
    <source>
        <dbReference type="ARBA" id="ARBA00007198"/>
    </source>
</evidence>
<evidence type="ECO:0000256" key="2">
    <source>
        <dbReference type="PROSITE-ProRule" id="PRU01282"/>
    </source>
</evidence>
<dbReference type="Gene3D" id="3.40.30.10">
    <property type="entry name" value="Glutaredoxin"/>
    <property type="match status" value="1"/>
</dbReference>
<dbReference type="EMBL" id="JACHIA010000016">
    <property type="protein sequence ID" value="MBB6072630.1"/>
    <property type="molecule type" value="Genomic_DNA"/>
</dbReference>
<evidence type="ECO:0000313" key="3">
    <source>
        <dbReference type="EMBL" id="MBB6072630.1"/>
    </source>
</evidence>
<dbReference type="SUPFAM" id="SSF52833">
    <property type="entry name" value="Thioredoxin-like"/>
    <property type="match status" value="1"/>
</dbReference>
<comment type="caution">
    <text evidence="3">The sequence shown here is derived from an EMBL/GenBank/DDBJ whole genome shotgun (WGS) entry which is preliminary data.</text>
</comment>
<proteinExistence type="inferred from homology"/>
<dbReference type="PROSITE" id="PS51353">
    <property type="entry name" value="ARSC"/>
    <property type="match status" value="1"/>
</dbReference>
<dbReference type="PANTHER" id="PTHR30041:SF8">
    <property type="entry name" value="PROTEIN YFFB"/>
    <property type="match status" value="1"/>
</dbReference>
<dbReference type="InterPro" id="IPR006660">
    <property type="entry name" value="Arsenate_reductase-like"/>
</dbReference>
<dbReference type="PANTHER" id="PTHR30041">
    <property type="entry name" value="ARSENATE REDUCTASE"/>
    <property type="match status" value="1"/>
</dbReference>
<accession>A0A841H3Q3</accession>
<dbReference type="RefSeq" id="WP_170032651.1">
    <property type="nucleotide sequence ID" value="NZ_JABDTL010000001.1"/>
</dbReference>
<organism evidence="3 4">
    <name type="scientific">Longimicrobium terrae</name>
    <dbReference type="NCBI Taxonomy" id="1639882"/>
    <lineage>
        <taxon>Bacteria</taxon>
        <taxon>Pseudomonadati</taxon>
        <taxon>Gemmatimonadota</taxon>
        <taxon>Longimicrobiia</taxon>
        <taxon>Longimicrobiales</taxon>
        <taxon>Longimicrobiaceae</taxon>
        <taxon>Longimicrobium</taxon>
    </lineage>
</organism>
<name>A0A841H3Q3_9BACT</name>
<dbReference type="Pfam" id="PF03960">
    <property type="entry name" value="ArsC"/>
    <property type="match status" value="1"/>
</dbReference>
<reference evidence="3 4" key="1">
    <citation type="submission" date="2020-08" db="EMBL/GenBank/DDBJ databases">
        <title>Genomic Encyclopedia of Type Strains, Phase IV (KMG-IV): sequencing the most valuable type-strain genomes for metagenomic binning, comparative biology and taxonomic classification.</title>
        <authorList>
            <person name="Goeker M."/>
        </authorList>
    </citation>
    <scope>NUCLEOTIDE SEQUENCE [LARGE SCALE GENOMIC DNA]</scope>
    <source>
        <strain evidence="3 4">DSM 29007</strain>
    </source>
</reference>
<evidence type="ECO:0000313" key="4">
    <source>
        <dbReference type="Proteomes" id="UP000582837"/>
    </source>
</evidence>
<keyword evidence="4" id="KW-1185">Reference proteome</keyword>
<sequence length="115" mass="13275">MEVQIFGTKSCNESKKALRFFKERRIKTHFVDLKERPAALGELKRFAERYGVQALLDRDGKQFRERGLHVAAISEARILPMLADDPLLLTTPLVRSGNHLTIGWDEAKWKTWITP</sequence>
<dbReference type="Proteomes" id="UP000582837">
    <property type="component" value="Unassembled WGS sequence"/>
</dbReference>